<gene>
    <name evidence="1" type="ORF">ACFPMG_25025</name>
</gene>
<evidence type="ECO:0000313" key="1">
    <source>
        <dbReference type="EMBL" id="MFC5358254.1"/>
    </source>
</evidence>
<reference evidence="2" key="1">
    <citation type="journal article" date="2019" name="Int. J. Syst. Evol. Microbiol.">
        <title>The Global Catalogue of Microorganisms (GCM) 10K type strain sequencing project: providing services to taxonomists for standard genome sequencing and annotation.</title>
        <authorList>
            <consortium name="The Broad Institute Genomics Platform"/>
            <consortium name="The Broad Institute Genome Sequencing Center for Infectious Disease"/>
            <person name="Wu L."/>
            <person name="Ma J."/>
        </authorList>
    </citation>
    <scope>NUCLEOTIDE SEQUENCE [LARGE SCALE GENOMIC DNA]</scope>
    <source>
        <strain evidence="2">CCUG 58760</strain>
    </source>
</reference>
<dbReference type="RefSeq" id="WP_376997972.1">
    <property type="nucleotide sequence ID" value="NZ_JBHSLC010000086.1"/>
</dbReference>
<organism evidence="1 2">
    <name type="scientific">Azospirillum himalayense</name>
    <dbReference type="NCBI Taxonomy" id="654847"/>
    <lineage>
        <taxon>Bacteria</taxon>
        <taxon>Pseudomonadati</taxon>
        <taxon>Pseudomonadota</taxon>
        <taxon>Alphaproteobacteria</taxon>
        <taxon>Rhodospirillales</taxon>
        <taxon>Azospirillaceae</taxon>
        <taxon>Azospirillum</taxon>
    </lineage>
</organism>
<proteinExistence type="predicted"/>
<keyword evidence="2" id="KW-1185">Reference proteome</keyword>
<name>A0ABW0GCL7_9PROT</name>
<evidence type="ECO:0000313" key="2">
    <source>
        <dbReference type="Proteomes" id="UP001596166"/>
    </source>
</evidence>
<sequence length="120" mass="12179">MGIFKPGVSSETYSPDLLLAGDFPRATRSVTLASGQNLVRGAVLGKITASGKYALSASAASDGSQTPVAVLVDDCDAGGGDKTVGIYESGEFLGTALTLGAGHTLASIRDGLRDLSIYIR</sequence>
<comment type="caution">
    <text evidence="1">The sequence shown here is derived from an EMBL/GenBank/DDBJ whole genome shotgun (WGS) entry which is preliminary data.</text>
</comment>
<dbReference type="Gene3D" id="2.40.300.10">
    <property type="entry name" value="Head decoration protein D"/>
    <property type="match status" value="1"/>
</dbReference>
<dbReference type="InterPro" id="IPR004195">
    <property type="entry name" value="Head_decoration_D"/>
</dbReference>
<dbReference type="Proteomes" id="UP001596166">
    <property type="component" value="Unassembled WGS sequence"/>
</dbReference>
<protein>
    <submittedName>
        <fullName evidence="1">Head decoration protein</fullName>
    </submittedName>
</protein>
<dbReference type="Pfam" id="PF02924">
    <property type="entry name" value="HDPD"/>
    <property type="match status" value="1"/>
</dbReference>
<accession>A0ABW0GCL7</accession>
<dbReference type="EMBL" id="JBHSLC010000086">
    <property type="protein sequence ID" value="MFC5358254.1"/>
    <property type="molecule type" value="Genomic_DNA"/>
</dbReference>